<dbReference type="EMBL" id="FOKV01000003">
    <property type="protein sequence ID" value="SFC31071.1"/>
    <property type="molecule type" value="Genomic_DNA"/>
</dbReference>
<dbReference type="Proteomes" id="UP000199438">
    <property type="component" value="Unassembled WGS sequence"/>
</dbReference>
<dbReference type="RefSeq" id="WP_092542079.1">
    <property type="nucleotide sequence ID" value="NZ_FOKV01000003.1"/>
</dbReference>
<gene>
    <name evidence="2" type="ORF">SAMN04487907_103285</name>
</gene>
<keyword evidence="1" id="KW-1133">Transmembrane helix</keyword>
<accession>A0A1I1I4R8</accession>
<feature type="transmembrane region" description="Helical" evidence="1">
    <location>
        <begin position="81"/>
        <end position="99"/>
    </location>
</feature>
<keyword evidence="1" id="KW-0472">Membrane</keyword>
<dbReference type="STRING" id="1334022.SAMN04487907_103285"/>
<organism evidence="2 3">
    <name type="scientific">Zunongwangia mangrovi</name>
    <dbReference type="NCBI Taxonomy" id="1334022"/>
    <lineage>
        <taxon>Bacteria</taxon>
        <taxon>Pseudomonadati</taxon>
        <taxon>Bacteroidota</taxon>
        <taxon>Flavobacteriia</taxon>
        <taxon>Flavobacteriales</taxon>
        <taxon>Flavobacteriaceae</taxon>
        <taxon>Zunongwangia</taxon>
    </lineage>
</organism>
<evidence type="ECO:0000313" key="2">
    <source>
        <dbReference type="EMBL" id="SFC31071.1"/>
    </source>
</evidence>
<feature type="transmembrane region" description="Helical" evidence="1">
    <location>
        <begin position="207"/>
        <end position="231"/>
    </location>
</feature>
<dbReference type="OrthoDB" id="1453530at2"/>
<feature type="transmembrane region" description="Helical" evidence="1">
    <location>
        <begin position="111"/>
        <end position="130"/>
    </location>
</feature>
<feature type="transmembrane region" description="Helical" evidence="1">
    <location>
        <begin position="37"/>
        <end position="61"/>
    </location>
</feature>
<feature type="transmembrane region" description="Helical" evidence="1">
    <location>
        <begin position="173"/>
        <end position="195"/>
    </location>
</feature>
<dbReference type="AlphaFoldDB" id="A0A1I1I4R8"/>
<keyword evidence="3" id="KW-1185">Reference proteome</keyword>
<evidence type="ECO:0000313" key="3">
    <source>
        <dbReference type="Proteomes" id="UP000199438"/>
    </source>
</evidence>
<feature type="transmembrane region" description="Helical" evidence="1">
    <location>
        <begin position="142"/>
        <end position="161"/>
    </location>
</feature>
<sequence length="246" mass="29349">MNLVQWFFENAGLYFFYEFAVAIIGTYFYFYQARGNVLFKCLMIFFWWTWFADSFAKYAAILYLNEYKMLDVRNTIFERDGWIYNLVHIVSIVFYTWFFNRLIPGESLRKIVKYLGIFVAVVSLILFFISDDFWIVSNADVAFVKGLMIILFCVLCFLGLISSDQIISFYKFFGFYFTIGIFVFYLLTTPLFIYTKYFTWDSYDFSMLRIFIVKSCNVVLYSLCIIGYLVAMKHKDLNLKYSKDAT</sequence>
<evidence type="ECO:0000256" key="1">
    <source>
        <dbReference type="SAM" id="Phobius"/>
    </source>
</evidence>
<feature type="transmembrane region" description="Helical" evidence="1">
    <location>
        <begin position="12"/>
        <end position="30"/>
    </location>
</feature>
<proteinExistence type="predicted"/>
<protein>
    <submittedName>
        <fullName evidence="2">Uncharacterized protein</fullName>
    </submittedName>
</protein>
<reference evidence="3" key="1">
    <citation type="submission" date="2016-10" db="EMBL/GenBank/DDBJ databases">
        <authorList>
            <person name="Varghese N."/>
            <person name="Submissions S."/>
        </authorList>
    </citation>
    <scope>NUCLEOTIDE SEQUENCE [LARGE SCALE GENOMIC DNA]</scope>
    <source>
        <strain evidence="3">DSM 24499</strain>
    </source>
</reference>
<name>A0A1I1I4R8_9FLAO</name>
<keyword evidence="1" id="KW-0812">Transmembrane</keyword>